<feature type="region of interest" description="Disordered" evidence="1">
    <location>
        <begin position="197"/>
        <end position="239"/>
    </location>
</feature>
<feature type="compositionally biased region" description="Low complexity" evidence="1">
    <location>
        <begin position="213"/>
        <end position="222"/>
    </location>
</feature>
<reference evidence="2 3" key="1">
    <citation type="submission" date="2020-11" db="EMBL/GenBank/DDBJ databases">
        <title>Actinomyces sp. ZJ750.</title>
        <authorList>
            <person name="Zhou J."/>
        </authorList>
    </citation>
    <scope>NUCLEOTIDE SEQUENCE [LARGE SCALE GENOMIC DNA]</scope>
    <source>
        <strain evidence="2 3">ZJ750</strain>
    </source>
</reference>
<dbReference type="AlphaFoldDB" id="A0A7T0LJY3"/>
<name>A0A7T0LJY3_9ACTO</name>
<accession>A0A7T0LJY3</accession>
<dbReference type="KEGG" id="arep:ID810_10505"/>
<evidence type="ECO:0000313" key="3">
    <source>
        <dbReference type="Proteomes" id="UP000594637"/>
    </source>
</evidence>
<dbReference type="Proteomes" id="UP000594637">
    <property type="component" value="Chromosome"/>
</dbReference>
<sequence length="239" mass="26233">MRVKVSAPRHGDGREESLRVDLPTLTTVRHYRPGQERDELMAGVPQTTACDLLSGTRADPNAASLGLVEAHDIHLEVEPHGGWTTKQQRILDQWQSQPALPLEGAEHAEAPPLEAPPYKARYSYRCASPSCNGHRQGILDWELTALQRNAKADGAEPADWIRNQFGRKLLAANRRQFLSLGNQADAAKRTAFSVLSIYTPRTRTGPERSTPEPSRTAPSSNPRAPPSTSPPRTGRRGAS</sequence>
<evidence type="ECO:0000256" key="1">
    <source>
        <dbReference type="SAM" id="MobiDB-lite"/>
    </source>
</evidence>
<organism evidence="2 3">
    <name type="scientific">Actinomyces respiraculi</name>
    <dbReference type="NCBI Taxonomy" id="2744574"/>
    <lineage>
        <taxon>Bacteria</taxon>
        <taxon>Bacillati</taxon>
        <taxon>Actinomycetota</taxon>
        <taxon>Actinomycetes</taxon>
        <taxon>Actinomycetales</taxon>
        <taxon>Actinomycetaceae</taxon>
        <taxon>Actinomyces</taxon>
    </lineage>
</organism>
<gene>
    <name evidence="2" type="ORF">ID810_10505</name>
</gene>
<proteinExistence type="predicted"/>
<protein>
    <submittedName>
        <fullName evidence="2">Uncharacterized protein</fullName>
    </submittedName>
</protein>
<evidence type="ECO:0000313" key="2">
    <source>
        <dbReference type="EMBL" id="QPL05146.1"/>
    </source>
</evidence>
<keyword evidence="3" id="KW-1185">Reference proteome</keyword>
<dbReference type="EMBL" id="CP063989">
    <property type="protein sequence ID" value="QPL05146.1"/>
    <property type="molecule type" value="Genomic_DNA"/>
</dbReference>
<dbReference type="RefSeq" id="WP_166858435.1">
    <property type="nucleotide sequence ID" value="NZ_CP063989.1"/>
</dbReference>